<dbReference type="Proteomes" id="UP000034883">
    <property type="component" value="Chromosome"/>
</dbReference>
<feature type="signal peptide" evidence="1">
    <location>
        <begin position="1"/>
        <end position="19"/>
    </location>
</feature>
<evidence type="ECO:0000313" key="2">
    <source>
        <dbReference type="EMBL" id="AKF08295.1"/>
    </source>
</evidence>
<dbReference type="Pfam" id="PF00756">
    <property type="entry name" value="Esterase"/>
    <property type="match status" value="1"/>
</dbReference>
<protein>
    <submittedName>
        <fullName evidence="2">Putative alpha-dextrin endo-1, 6-alpha-glucosidase</fullName>
    </submittedName>
</protein>
<accession>A0A0F6YKF4</accession>
<dbReference type="InterPro" id="IPR000801">
    <property type="entry name" value="Esterase-like"/>
</dbReference>
<sequence>MRAFLAFVVLLACAAPCAAQDRFVEIGTLGDARHPARRVVAWVPREHGATPLPVLYVHDGQAAFSLFGIDRTLRALIDEGVVTPWVVVAIDTVDLERRRHELAQHAEAYADFVADVVAPAVASRLRVRSDREGTASIGYSYGGLAAVRLALHRPDRFGRAIAMSPSLWWRSRDALARMRRARVVPARLWIDIGSLEGRRGETVPYMVRDARALRDLAISRGMTFGRELGYDEAIGEAHDLFAAGRRMRAALAFGLGELDLSSTTPSALEVVRYPGARRTTFAVRAQYPRGLSLTWPPQRAGLARDVVDARAAIHARLGEVEAHAP</sequence>
<keyword evidence="3" id="KW-1185">Reference proteome</keyword>
<feature type="chain" id="PRO_5002512390" evidence="1">
    <location>
        <begin position="20"/>
        <end position="325"/>
    </location>
</feature>
<dbReference type="KEGG" id="samy:DB32_005444"/>
<dbReference type="PANTHER" id="PTHR48098">
    <property type="entry name" value="ENTEROCHELIN ESTERASE-RELATED"/>
    <property type="match status" value="1"/>
</dbReference>
<dbReference type="EMBL" id="CP011125">
    <property type="protein sequence ID" value="AKF08295.1"/>
    <property type="molecule type" value="Genomic_DNA"/>
</dbReference>
<dbReference type="Gene3D" id="3.40.50.1820">
    <property type="entry name" value="alpha/beta hydrolase"/>
    <property type="match status" value="1"/>
</dbReference>
<proteinExistence type="predicted"/>
<dbReference type="PANTHER" id="PTHR48098:SF6">
    <property type="entry name" value="FERRI-BACILLIBACTIN ESTERASE BESA"/>
    <property type="match status" value="1"/>
</dbReference>
<dbReference type="SUPFAM" id="SSF53474">
    <property type="entry name" value="alpha/beta-Hydrolases"/>
    <property type="match status" value="1"/>
</dbReference>
<gene>
    <name evidence="2" type="ORF">DB32_005444</name>
</gene>
<dbReference type="InterPro" id="IPR029058">
    <property type="entry name" value="AB_hydrolase_fold"/>
</dbReference>
<organism evidence="2 3">
    <name type="scientific">Sandaracinus amylolyticus</name>
    <dbReference type="NCBI Taxonomy" id="927083"/>
    <lineage>
        <taxon>Bacteria</taxon>
        <taxon>Pseudomonadati</taxon>
        <taxon>Myxococcota</taxon>
        <taxon>Polyangia</taxon>
        <taxon>Polyangiales</taxon>
        <taxon>Sandaracinaceae</taxon>
        <taxon>Sandaracinus</taxon>
    </lineage>
</organism>
<dbReference type="AlphaFoldDB" id="A0A0F6YKF4"/>
<name>A0A0F6YKF4_9BACT</name>
<dbReference type="InterPro" id="IPR050583">
    <property type="entry name" value="Mycobacterial_A85_antigen"/>
</dbReference>
<dbReference type="STRING" id="927083.DB32_005444"/>
<reference evidence="2 3" key="1">
    <citation type="submission" date="2015-03" db="EMBL/GenBank/DDBJ databases">
        <title>Genome assembly of Sandaracinus amylolyticus DSM 53668.</title>
        <authorList>
            <person name="Sharma G."/>
            <person name="Subramanian S."/>
        </authorList>
    </citation>
    <scope>NUCLEOTIDE SEQUENCE [LARGE SCALE GENOMIC DNA]</scope>
    <source>
        <strain evidence="2 3">DSM 53668</strain>
    </source>
</reference>
<evidence type="ECO:0000313" key="3">
    <source>
        <dbReference type="Proteomes" id="UP000034883"/>
    </source>
</evidence>
<dbReference type="RefSeq" id="WP_053235454.1">
    <property type="nucleotide sequence ID" value="NZ_CP011125.1"/>
</dbReference>
<evidence type="ECO:0000256" key="1">
    <source>
        <dbReference type="SAM" id="SignalP"/>
    </source>
</evidence>
<keyword evidence="1" id="KW-0732">Signal</keyword>
<dbReference type="OrthoDB" id="49490at2"/>